<accession>A0A1X2EES7</accession>
<keyword evidence="7" id="KW-1185">Reference proteome</keyword>
<dbReference type="PANTHER" id="PTHR44688:SF16">
    <property type="entry name" value="DNA-BINDING TRANSCRIPTIONAL ACTIVATOR DEVR_DOSR"/>
    <property type="match status" value="1"/>
</dbReference>
<evidence type="ECO:0000313" key="7">
    <source>
        <dbReference type="Proteomes" id="UP000193090"/>
    </source>
</evidence>
<evidence type="ECO:0000256" key="2">
    <source>
        <dbReference type="ARBA" id="ARBA00023125"/>
    </source>
</evidence>
<evidence type="ECO:0000256" key="4">
    <source>
        <dbReference type="SAM" id="MobiDB-lite"/>
    </source>
</evidence>
<evidence type="ECO:0000256" key="1">
    <source>
        <dbReference type="ARBA" id="ARBA00023015"/>
    </source>
</evidence>
<dbReference type="OrthoDB" id="4457864at2"/>
<dbReference type="SUPFAM" id="SSF46894">
    <property type="entry name" value="C-terminal effector domain of the bipartite response regulators"/>
    <property type="match status" value="1"/>
</dbReference>
<dbReference type="InterPro" id="IPR000792">
    <property type="entry name" value="Tscrpt_reg_LuxR_C"/>
</dbReference>
<keyword evidence="2" id="KW-0238">DNA-binding</keyword>
<dbReference type="PROSITE" id="PS50043">
    <property type="entry name" value="HTH_LUXR_2"/>
    <property type="match status" value="1"/>
</dbReference>
<gene>
    <name evidence="6" type="ORF">AWC30_16420</name>
</gene>
<dbReference type="AlphaFoldDB" id="A0A1X2EES7"/>
<sequence>MFEDFSRLVSGIHATVLTPSLWDGVLADIGRAVDQSDTALVVHRDGGPRRIEHANLPFSAAQAYNAHYALRDPIMATVESGPVGTLRTRSEMVGKVGRTEIDADWCRPNAFDEIYFLHLTGAPTAATLALRLPKRSGVAGPTDPTALLCSLAPHLAQAFRTRQHLDDLGYRNSDLSQVCESLQRGILILAAGRGVVYANSEAERLLRRDDGLRISLAKLESSQRDSREPTGTFLCARPSGKRAYVLHVVPMTSTVEDQRSSWRRMVVIVDPDVERVPSATLLRELYGLTVSEAQVAVLVAQGGDPKSIAETLSVSLATVKTHLQHVFDKTDTHRQADLVRLLLQHEPDRDAARNRDVTSDPSRVPSGPPQENSVHVAGRTVSSPAVD</sequence>
<dbReference type="STRING" id="1798.AWC30_16420"/>
<dbReference type="InterPro" id="IPR036388">
    <property type="entry name" value="WH-like_DNA-bd_sf"/>
</dbReference>
<name>A0A1X2EES7_9MYCO</name>
<protein>
    <recommendedName>
        <fullName evidence="5">HTH luxR-type domain-containing protein</fullName>
    </recommendedName>
</protein>
<keyword evidence="3" id="KW-0804">Transcription</keyword>
<proteinExistence type="predicted"/>
<evidence type="ECO:0000256" key="3">
    <source>
        <dbReference type="ARBA" id="ARBA00023163"/>
    </source>
</evidence>
<dbReference type="RefSeq" id="WP_085111289.1">
    <property type="nucleotide sequence ID" value="NZ_JACKSN010000183.1"/>
</dbReference>
<feature type="domain" description="HTH luxR-type" evidence="5">
    <location>
        <begin position="281"/>
        <end position="346"/>
    </location>
</feature>
<reference evidence="6 7" key="1">
    <citation type="submission" date="2016-01" db="EMBL/GenBank/DDBJ databases">
        <title>The new phylogeny of the genus Mycobacterium.</title>
        <authorList>
            <person name="Tarcisio F."/>
            <person name="Conor M."/>
            <person name="Antonella G."/>
            <person name="Elisabetta G."/>
            <person name="Giulia F.S."/>
            <person name="Sara T."/>
            <person name="Anna F."/>
            <person name="Clotilde B."/>
            <person name="Roberto B."/>
            <person name="Veronica D.S."/>
            <person name="Fabio R."/>
            <person name="Monica P."/>
            <person name="Olivier J."/>
            <person name="Enrico T."/>
            <person name="Nicola S."/>
        </authorList>
    </citation>
    <scope>NUCLEOTIDE SEQUENCE [LARGE SCALE GENOMIC DNA]</scope>
    <source>
        <strain evidence="6 7">DSM 44153</strain>
    </source>
</reference>
<keyword evidence="1" id="KW-0805">Transcription regulation</keyword>
<comment type="caution">
    <text evidence="6">The sequence shown here is derived from an EMBL/GenBank/DDBJ whole genome shotgun (WGS) entry which is preliminary data.</text>
</comment>
<dbReference type="GO" id="GO:0006355">
    <property type="term" value="P:regulation of DNA-templated transcription"/>
    <property type="evidence" value="ECO:0007669"/>
    <property type="project" value="InterPro"/>
</dbReference>
<organism evidence="6 7">
    <name type="scientific">Mycolicibacillus trivialis</name>
    <dbReference type="NCBI Taxonomy" id="1798"/>
    <lineage>
        <taxon>Bacteria</taxon>
        <taxon>Bacillati</taxon>
        <taxon>Actinomycetota</taxon>
        <taxon>Actinomycetes</taxon>
        <taxon>Mycobacteriales</taxon>
        <taxon>Mycobacteriaceae</taxon>
        <taxon>Mycolicibacillus</taxon>
    </lineage>
</organism>
<dbReference type="GO" id="GO:0003677">
    <property type="term" value="F:DNA binding"/>
    <property type="evidence" value="ECO:0007669"/>
    <property type="project" value="UniProtKB-KW"/>
</dbReference>
<dbReference type="InterPro" id="IPR016032">
    <property type="entry name" value="Sig_transdc_resp-reg_C-effctor"/>
</dbReference>
<evidence type="ECO:0000313" key="6">
    <source>
        <dbReference type="EMBL" id="ORW99432.1"/>
    </source>
</evidence>
<dbReference type="Pfam" id="PF00196">
    <property type="entry name" value="GerE"/>
    <property type="match status" value="1"/>
</dbReference>
<feature type="compositionally biased region" description="Basic and acidic residues" evidence="4">
    <location>
        <begin position="344"/>
        <end position="358"/>
    </location>
</feature>
<dbReference type="SMART" id="SM00421">
    <property type="entry name" value="HTH_LUXR"/>
    <property type="match status" value="1"/>
</dbReference>
<feature type="region of interest" description="Disordered" evidence="4">
    <location>
        <begin position="344"/>
        <end position="387"/>
    </location>
</feature>
<dbReference type="PRINTS" id="PR00038">
    <property type="entry name" value="HTHLUXR"/>
</dbReference>
<dbReference type="CDD" id="cd06170">
    <property type="entry name" value="LuxR_C_like"/>
    <property type="match status" value="1"/>
</dbReference>
<dbReference type="Proteomes" id="UP000193090">
    <property type="component" value="Unassembled WGS sequence"/>
</dbReference>
<dbReference type="EMBL" id="LQPZ01000047">
    <property type="protein sequence ID" value="ORW99432.1"/>
    <property type="molecule type" value="Genomic_DNA"/>
</dbReference>
<dbReference type="PANTHER" id="PTHR44688">
    <property type="entry name" value="DNA-BINDING TRANSCRIPTIONAL ACTIVATOR DEVR_DOSR"/>
    <property type="match status" value="1"/>
</dbReference>
<evidence type="ECO:0000259" key="5">
    <source>
        <dbReference type="PROSITE" id="PS50043"/>
    </source>
</evidence>
<dbReference type="Gene3D" id="1.10.10.10">
    <property type="entry name" value="Winged helix-like DNA-binding domain superfamily/Winged helix DNA-binding domain"/>
    <property type="match status" value="1"/>
</dbReference>